<protein>
    <submittedName>
        <fullName evidence="1">Uncharacterized protein</fullName>
    </submittedName>
</protein>
<dbReference type="EMBL" id="CM055764">
    <property type="protein sequence ID" value="KAJ7984926.1"/>
    <property type="molecule type" value="Genomic_DNA"/>
</dbReference>
<sequence length="294" mass="32478">MDNSTNGGWLDNNTSTTASRIEHFTKVFGWISFAVGLPATGLALYAMKSLVKGPNPVPVSVISLLISDIFNLFGRLKAATDSVPPADLANTGDLATMITYFGVISNVTFMVCVAQERHLLVVYPQYYSCCSRLKQSSITSLCMWLMPFALLAVVYFKHFSVFAVVALTPFPLLSFFFLDSWRSFLCSGSAFTPEKRKTVIALAVVLTNYTALFLPFILHVLLLSLSFKEEVLYLGLIGDLLLYLNPLVDPFLYIFMTKGPKEVVKALLCCTRPLSTQNTQSVATVSETVTETRL</sequence>
<gene>
    <name evidence="1" type="ORF">DPEC_G00359820</name>
</gene>
<proteinExistence type="predicted"/>
<reference evidence="1" key="1">
    <citation type="submission" date="2021-05" db="EMBL/GenBank/DDBJ databases">
        <authorList>
            <person name="Pan Q."/>
            <person name="Jouanno E."/>
            <person name="Zahm M."/>
            <person name="Klopp C."/>
            <person name="Cabau C."/>
            <person name="Louis A."/>
            <person name="Berthelot C."/>
            <person name="Parey E."/>
            <person name="Roest Crollius H."/>
            <person name="Montfort J."/>
            <person name="Robinson-Rechavi M."/>
            <person name="Bouchez O."/>
            <person name="Lampietro C."/>
            <person name="Lopez Roques C."/>
            <person name="Donnadieu C."/>
            <person name="Postlethwait J."/>
            <person name="Bobe J."/>
            <person name="Dillon D."/>
            <person name="Chandos A."/>
            <person name="von Hippel F."/>
            <person name="Guiguen Y."/>
        </authorList>
    </citation>
    <scope>NUCLEOTIDE SEQUENCE</scope>
    <source>
        <strain evidence="1">YG-Jan2019</strain>
    </source>
</reference>
<name>A0ACC2F0R1_DALPE</name>
<evidence type="ECO:0000313" key="2">
    <source>
        <dbReference type="Proteomes" id="UP001157502"/>
    </source>
</evidence>
<dbReference type="Proteomes" id="UP001157502">
    <property type="component" value="Chromosome 37"/>
</dbReference>
<comment type="caution">
    <text evidence="1">The sequence shown here is derived from an EMBL/GenBank/DDBJ whole genome shotgun (WGS) entry which is preliminary data.</text>
</comment>
<keyword evidence="2" id="KW-1185">Reference proteome</keyword>
<accession>A0ACC2F0R1</accession>
<organism evidence="1 2">
    <name type="scientific">Dallia pectoralis</name>
    <name type="common">Alaska blackfish</name>
    <dbReference type="NCBI Taxonomy" id="75939"/>
    <lineage>
        <taxon>Eukaryota</taxon>
        <taxon>Metazoa</taxon>
        <taxon>Chordata</taxon>
        <taxon>Craniata</taxon>
        <taxon>Vertebrata</taxon>
        <taxon>Euteleostomi</taxon>
        <taxon>Actinopterygii</taxon>
        <taxon>Neopterygii</taxon>
        <taxon>Teleostei</taxon>
        <taxon>Protacanthopterygii</taxon>
        <taxon>Esociformes</taxon>
        <taxon>Umbridae</taxon>
        <taxon>Dallia</taxon>
    </lineage>
</organism>
<evidence type="ECO:0000313" key="1">
    <source>
        <dbReference type="EMBL" id="KAJ7984926.1"/>
    </source>
</evidence>